<dbReference type="EMBL" id="JAKIHW010000059">
    <property type="protein sequence ID" value="MDE9621362.1"/>
    <property type="molecule type" value="Genomic_DNA"/>
</dbReference>
<dbReference type="InterPro" id="IPR013830">
    <property type="entry name" value="SGNH_hydro"/>
</dbReference>
<keyword evidence="1" id="KW-0732">Signal</keyword>
<organism evidence="3 4">
    <name type="scientific">Citrobacter portucalensis</name>
    <dbReference type="NCBI Taxonomy" id="1639133"/>
    <lineage>
        <taxon>Bacteria</taxon>
        <taxon>Pseudomonadati</taxon>
        <taxon>Pseudomonadota</taxon>
        <taxon>Gammaproteobacteria</taxon>
        <taxon>Enterobacterales</taxon>
        <taxon>Enterobacteriaceae</taxon>
        <taxon>Citrobacter</taxon>
        <taxon>Citrobacter freundii complex</taxon>
    </lineage>
</organism>
<feature type="domain" description="SGNH hydrolase-type esterase" evidence="2">
    <location>
        <begin position="235"/>
        <end position="373"/>
    </location>
</feature>
<dbReference type="SUPFAM" id="SSF52266">
    <property type="entry name" value="SGNH hydrolase"/>
    <property type="match status" value="1"/>
</dbReference>
<dbReference type="PANTHER" id="PTHR30383:SF5">
    <property type="entry name" value="SGNH HYDROLASE-TYPE ESTERASE DOMAIN-CONTAINING PROTEIN"/>
    <property type="match status" value="1"/>
</dbReference>
<feature type="signal peptide" evidence="1">
    <location>
        <begin position="1"/>
        <end position="24"/>
    </location>
</feature>
<reference evidence="3" key="1">
    <citation type="submission" date="2022-01" db="EMBL/GenBank/DDBJ databases">
        <title>Genetic Characterization of Carbapenem-resistant Citrobacter spp. from China: a multicenter study.</title>
        <authorList>
            <person name="Ye L."/>
        </authorList>
    </citation>
    <scope>NUCLEOTIDE SEQUENCE</scope>
    <source>
        <strain evidence="3">IR5432</strain>
    </source>
</reference>
<evidence type="ECO:0000256" key="1">
    <source>
        <dbReference type="SAM" id="SignalP"/>
    </source>
</evidence>
<dbReference type="Gene3D" id="2.60.120.1360">
    <property type="match status" value="1"/>
</dbReference>
<dbReference type="RefSeq" id="WP_275398878.1">
    <property type="nucleotide sequence ID" value="NZ_JAKIHW010000059.1"/>
</dbReference>
<keyword evidence="3" id="KW-0378">Hydrolase</keyword>
<dbReference type="Gene3D" id="3.40.50.1110">
    <property type="entry name" value="SGNH hydrolase"/>
    <property type="match status" value="1"/>
</dbReference>
<sequence>MERRTILKAILLASASTSMPAVHAAVRSSKSKAVPDSFGLNNLKSTHIKTMGISSGDKTIFNVVFIGDSWTHVSNRYSGVLADYLTEKYGDAGSGWIGLGSFYSPRYFTINGCARAKKFTVKYDNPESWAIGGYANRNTPDISVAGSNKVGAKITVFGSGPVIKYKICYQKSNGIFKYKVSGSEWVTIDASKSSTDISFHEREGKFDGAWNIEFVVVSGECLIGGIMTYTGNSGVIVNKLGSTGSTTRDWAGKDRGSWVFGMEEMSPDLVTILLGTNDQNIPLTVDEYSRNVLKIISRVREVNDDCDILLIAPCENARKGNKIPMRKYANALYEIAKLKKIGFLNLQPVFGETPSHYDMDSRLPLIGPDKIHPIESTGGRLIAYSIKEALGV</sequence>
<dbReference type="InterPro" id="IPR036514">
    <property type="entry name" value="SGNH_hydro_sf"/>
</dbReference>
<evidence type="ECO:0000313" key="4">
    <source>
        <dbReference type="Proteomes" id="UP001147005"/>
    </source>
</evidence>
<feature type="chain" id="PRO_5040750746" evidence="1">
    <location>
        <begin position="25"/>
        <end position="392"/>
    </location>
</feature>
<evidence type="ECO:0000313" key="3">
    <source>
        <dbReference type="EMBL" id="MDE9621362.1"/>
    </source>
</evidence>
<gene>
    <name evidence="3" type="ORF">L2111_25285</name>
</gene>
<comment type="caution">
    <text evidence="3">The sequence shown here is derived from an EMBL/GenBank/DDBJ whole genome shotgun (WGS) entry which is preliminary data.</text>
</comment>
<dbReference type="InterPro" id="IPR051532">
    <property type="entry name" value="Ester_Hydrolysis_Enzymes"/>
</dbReference>
<proteinExistence type="predicted"/>
<dbReference type="Proteomes" id="UP001147005">
    <property type="component" value="Unassembled WGS sequence"/>
</dbReference>
<protein>
    <submittedName>
        <fullName evidence="3">SGNH/GDSL hydrolase family protein</fullName>
    </submittedName>
</protein>
<dbReference type="Pfam" id="PF13472">
    <property type="entry name" value="Lipase_GDSL_2"/>
    <property type="match status" value="1"/>
</dbReference>
<name>A0A9X4JPQ3_9ENTR</name>
<dbReference type="GO" id="GO:0004622">
    <property type="term" value="F:phosphatidylcholine lysophospholipase activity"/>
    <property type="evidence" value="ECO:0007669"/>
    <property type="project" value="TreeGrafter"/>
</dbReference>
<dbReference type="PANTHER" id="PTHR30383">
    <property type="entry name" value="THIOESTERASE 1/PROTEASE 1/LYSOPHOSPHOLIPASE L1"/>
    <property type="match status" value="1"/>
</dbReference>
<evidence type="ECO:0000259" key="2">
    <source>
        <dbReference type="Pfam" id="PF13472"/>
    </source>
</evidence>
<accession>A0A9X4JPQ3</accession>
<dbReference type="AlphaFoldDB" id="A0A9X4JPQ3"/>